<name>A0ABX4PKW6_9LEPT</name>
<dbReference type="EMBL" id="NPEI01000004">
    <property type="protein sequence ID" value="PKA16415.1"/>
    <property type="molecule type" value="Genomic_DNA"/>
</dbReference>
<protein>
    <submittedName>
        <fullName evidence="2">Uncharacterized protein</fullName>
    </submittedName>
</protein>
<organism evidence="2 3">
    <name type="scientific">Leptospira haakeii</name>
    <dbReference type="NCBI Taxonomy" id="2023198"/>
    <lineage>
        <taxon>Bacteria</taxon>
        <taxon>Pseudomonadati</taxon>
        <taxon>Spirochaetota</taxon>
        <taxon>Spirochaetia</taxon>
        <taxon>Leptospirales</taxon>
        <taxon>Leptospiraceae</taxon>
        <taxon>Leptospira</taxon>
    </lineage>
</organism>
<dbReference type="Proteomes" id="UP000231857">
    <property type="component" value="Unassembled WGS sequence"/>
</dbReference>
<sequence>MNDQQRKDAEKAIYELNQLLNLKDQRIEEHFKYSFGRYRFTATNLKKTLEILIKFEFEDNIVSSILFYAGGFLEPGNSLKNLLNNTAPRPYGEISSEMEEAISVLNIFSGDTRSNRVAYPFIASYIVSFDQDYESKVETLIHKLELKNKEVDSLLETFRKELSQISIEKYASIFGNQAARHSRFFDKFENENYFSKLKIGAAELWLAVGFAALFSLPSFLVYNFDSNIFLYNDSSFSVKYISWYSVRLVILSAWVFLLRVCFKNYNSNKLLATINVHRENVLNSFKLLSDLIPSDNVDARVELIKEITKNTYFAGKIPYGNDKGESVKIDSLLELFKSNKL</sequence>
<evidence type="ECO:0000313" key="3">
    <source>
        <dbReference type="Proteomes" id="UP000231857"/>
    </source>
</evidence>
<comment type="caution">
    <text evidence="2">The sequence shown here is derived from an EMBL/GenBank/DDBJ whole genome shotgun (WGS) entry which is preliminary data.</text>
</comment>
<accession>A0ABX4PKW6</accession>
<keyword evidence="1" id="KW-0812">Transmembrane</keyword>
<keyword evidence="3" id="KW-1185">Reference proteome</keyword>
<keyword evidence="1" id="KW-1133">Transmembrane helix</keyword>
<evidence type="ECO:0000313" key="2">
    <source>
        <dbReference type="EMBL" id="PKA16415.1"/>
    </source>
</evidence>
<feature type="transmembrane region" description="Helical" evidence="1">
    <location>
        <begin position="244"/>
        <end position="262"/>
    </location>
</feature>
<proteinExistence type="predicted"/>
<dbReference type="RefSeq" id="WP_100725378.1">
    <property type="nucleotide sequence ID" value="NZ_NPEG01000027.1"/>
</dbReference>
<gene>
    <name evidence="2" type="ORF">CH363_09880</name>
</gene>
<keyword evidence="1" id="KW-0472">Membrane</keyword>
<feature type="transmembrane region" description="Helical" evidence="1">
    <location>
        <begin position="204"/>
        <end position="224"/>
    </location>
</feature>
<reference evidence="2 3" key="1">
    <citation type="submission" date="2017-07" db="EMBL/GenBank/DDBJ databases">
        <title>Leptospira spp. isolated from tropical soils.</title>
        <authorList>
            <person name="Thibeaux R."/>
            <person name="Iraola G."/>
            <person name="Ferres I."/>
            <person name="Bierque E."/>
            <person name="Girault D."/>
            <person name="Soupe-Gilbert M.-E."/>
            <person name="Picardeau M."/>
            <person name="Goarant C."/>
        </authorList>
    </citation>
    <scope>NUCLEOTIDE SEQUENCE [LARGE SCALE GENOMIC DNA]</scope>
    <source>
        <strain evidence="2 3">ATI7-C-A2</strain>
    </source>
</reference>
<evidence type="ECO:0000256" key="1">
    <source>
        <dbReference type="SAM" id="Phobius"/>
    </source>
</evidence>